<dbReference type="RefSeq" id="WP_127700095.1">
    <property type="nucleotide sequence ID" value="NZ_SACS01000017.1"/>
</dbReference>
<evidence type="ECO:0000256" key="5">
    <source>
        <dbReference type="PIRSR" id="PIRSR001111-50"/>
    </source>
</evidence>
<dbReference type="Pfam" id="PF00857">
    <property type="entry name" value="Isochorismatase"/>
    <property type="match status" value="1"/>
</dbReference>
<dbReference type="PIRSF" id="PIRSF001111">
    <property type="entry name" value="Isochorismatase"/>
    <property type="match status" value="1"/>
</dbReference>
<keyword evidence="3" id="KW-0378">Hydrolase</keyword>
<comment type="catalytic activity">
    <reaction evidence="4">
        <text>isochorismate + H2O = (2S,3S)-2,3-dihydroxy-2,3-dihydrobenzoate + pyruvate</text>
        <dbReference type="Rhea" id="RHEA:11112"/>
        <dbReference type="ChEBI" id="CHEBI:15361"/>
        <dbReference type="ChEBI" id="CHEBI:15377"/>
        <dbReference type="ChEBI" id="CHEBI:29780"/>
        <dbReference type="ChEBI" id="CHEBI:58764"/>
        <dbReference type="EC" id="3.3.2.1"/>
    </reaction>
</comment>
<evidence type="ECO:0000256" key="1">
    <source>
        <dbReference type="ARBA" id="ARBA00004924"/>
    </source>
</evidence>
<accession>A0A437QJ52</accession>
<dbReference type="OrthoDB" id="5794853at2"/>
<dbReference type="PANTHER" id="PTHR43540">
    <property type="entry name" value="PEROXYUREIDOACRYLATE/UREIDOACRYLATE AMIDOHYDROLASE-RELATED"/>
    <property type="match status" value="1"/>
</dbReference>
<dbReference type="SUPFAM" id="SSF52499">
    <property type="entry name" value="Isochorismatase-like hydrolases"/>
    <property type="match status" value="1"/>
</dbReference>
<dbReference type="Gene3D" id="3.40.50.850">
    <property type="entry name" value="Isochorismatase-like"/>
    <property type="match status" value="1"/>
</dbReference>
<dbReference type="PROSITE" id="PS50075">
    <property type="entry name" value="CARRIER"/>
    <property type="match status" value="1"/>
</dbReference>
<gene>
    <name evidence="7" type="ORF">EOE67_14705</name>
</gene>
<evidence type="ECO:0000313" key="8">
    <source>
        <dbReference type="Proteomes" id="UP000283077"/>
    </source>
</evidence>
<feature type="domain" description="Carrier" evidence="6">
    <location>
        <begin position="216"/>
        <end position="292"/>
    </location>
</feature>
<protein>
    <recommendedName>
        <fullName evidence="2">isochorismatase</fullName>
        <ecNumber evidence="2">3.3.2.1</ecNumber>
    </recommendedName>
</protein>
<dbReference type="InterPro" id="IPR009081">
    <property type="entry name" value="PP-bd_ACP"/>
</dbReference>
<keyword evidence="8" id="KW-1185">Reference proteome</keyword>
<sequence>MTIPRILSYPLPQAAELPRNKAHWQPEPGRAALLIHDMQQYFCRFYAADCPLLRTLLQHILQLRHYADQQQIPVIYTAQPAEQAPADRALLNDIWGPGLTAADPALAAIVDELAPRADDIVLTKWRYSAFAKSPLQELLQECGRDQLLICGIYAHIGIQTTAVDAFMRDIQPFVIADAIADFDLASHLHALHYLAGRAAVILPTAFFSQQLCSEGELTLLDSNSLTAHVLHLVADDVAEFSADANLLDYGIDSVQIMAIVAKWREQGLAVDFIDLAEQPTLNAWLALLQRQQIVLAEAV</sequence>
<keyword evidence="5" id="KW-0596">Phosphopantetheine</keyword>
<dbReference type="GO" id="GO:0008908">
    <property type="term" value="F:isochorismatase activity"/>
    <property type="evidence" value="ECO:0007669"/>
    <property type="project" value="UniProtKB-EC"/>
</dbReference>
<dbReference type="AlphaFoldDB" id="A0A437QJ52"/>
<dbReference type="InterPro" id="IPR036736">
    <property type="entry name" value="ACP-like_sf"/>
</dbReference>
<dbReference type="Gene3D" id="1.10.1200.10">
    <property type="entry name" value="ACP-like"/>
    <property type="match status" value="1"/>
</dbReference>
<reference evidence="7 8" key="1">
    <citation type="submission" date="2019-01" db="EMBL/GenBank/DDBJ databases">
        <authorList>
            <person name="Chen W.-M."/>
        </authorList>
    </citation>
    <scope>NUCLEOTIDE SEQUENCE [LARGE SCALE GENOMIC DNA]</scope>
    <source>
        <strain evidence="7 8">KYPC3</strain>
    </source>
</reference>
<comment type="caution">
    <text evidence="7">The sequence shown here is derived from an EMBL/GenBank/DDBJ whole genome shotgun (WGS) entry which is preliminary data.</text>
</comment>
<dbReference type="Pfam" id="PF00550">
    <property type="entry name" value="PP-binding"/>
    <property type="match status" value="1"/>
</dbReference>
<dbReference type="InterPro" id="IPR050272">
    <property type="entry name" value="Isochorismatase-like_hydrls"/>
</dbReference>
<evidence type="ECO:0000256" key="3">
    <source>
        <dbReference type="ARBA" id="ARBA00022801"/>
    </source>
</evidence>
<evidence type="ECO:0000313" key="7">
    <source>
        <dbReference type="EMBL" id="RVU34496.1"/>
    </source>
</evidence>
<comment type="pathway">
    <text evidence="1">Siderophore biosynthesis.</text>
</comment>
<dbReference type="SUPFAM" id="SSF47336">
    <property type="entry name" value="ACP-like"/>
    <property type="match status" value="1"/>
</dbReference>
<organism evidence="7 8">
    <name type="scientific">Rheinheimera riviphila</name>
    <dbReference type="NCBI Taxonomy" id="1834037"/>
    <lineage>
        <taxon>Bacteria</taxon>
        <taxon>Pseudomonadati</taxon>
        <taxon>Pseudomonadota</taxon>
        <taxon>Gammaproteobacteria</taxon>
        <taxon>Chromatiales</taxon>
        <taxon>Chromatiaceae</taxon>
        <taxon>Rheinheimera</taxon>
    </lineage>
</organism>
<dbReference type="PANTHER" id="PTHR43540:SF3">
    <property type="entry name" value="ENTEROBACTIN SYNTHASE COMPONENT B"/>
    <property type="match status" value="1"/>
</dbReference>
<dbReference type="PRINTS" id="PR01398">
    <property type="entry name" value="ISCHRISMTASE"/>
</dbReference>
<evidence type="ECO:0000256" key="4">
    <source>
        <dbReference type="ARBA" id="ARBA00048590"/>
    </source>
</evidence>
<comment type="cofactor">
    <cofactor evidence="5">
        <name>pantetheine 4'-phosphate</name>
        <dbReference type="ChEBI" id="CHEBI:47942"/>
    </cofactor>
    <text evidence="5">Binds 1 phosphopantetheine covalently.</text>
</comment>
<evidence type="ECO:0000259" key="6">
    <source>
        <dbReference type="PROSITE" id="PS50075"/>
    </source>
</evidence>
<dbReference type="InterPro" id="IPR000868">
    <property type="entry name" value="Isochorismatase-like_dom"/>
</dbReference>
<dbReference type="EC" id="3.3.2.1" evidence="2"/>
<dbReference type="Proteomes" id="UP000283077">
    <property type="component" value="Unassembled WGS sequence"/>
</dbReference>
<feature type="modified residue" description="O-(pantetheine 4'-phosphoryl)serine" evidence="5">
    <location>
        <position position="253"/>
    </location>
</feature>
<proteinExistence type="predicted"/>
<evidence type="ECO:0000256" key="2">
    <source>
        <dbReference type="ARBA" id="ARBA00012100"/>
    </source>
</evidence>
<dbReference type="InterPro" id="IPR036380">
    <property type="entry name" value="Isochorismatase-like_sf"/>
</dbReference>
<name>A0A437QJ52_9GAMM</name>
<dbReference type="InterPro" id="IPR016291">
    <property type="entry name" value="Isochorismatase"/>
</dbReference>
<dbReference type="EMBL" id="SACS01000017">
    <property type="protein sequence ID" value="RVU34496.1"/>
    <property type="molecule type" value="Genomic_DNA"/>
</dbReference>
<keyword evidence="5" id="KW-0597">Phosphoprotein</keyword>